<feature type="region of interest" description="Disordered" evidence="1">
    <location>
        <begin position="1"/>
        <end position="139"/>
    </location>
</feature>
<accession>A0A6J4SMR7</accession>
<feature type="compositionally biased region" description="Low complexity" evidence="1">
    <location>
        <begin position="225"/>
        <end position="237"/>
    </location>
</feature>
<feature type="non-terminal residue" evidence="2">
    <location>
        <position position="266"/>
    </location>
</feature>
<protein>
    <submittedName>
        <fullName evidence="2">Uncharacterized protein</fullName>
    </submittedName>
</protein>
<feature type="region of interest" description="Disordered" evidence="1">
    <location>
        <begin position="159"/>
        <end position="266"/>
    </location>
</feature>
<dbReference type="AlphaFoldDB" id="A0A6J4SMR7"/>
<feature type="compositionally biased region" description="Basic residues" evidence="1">
    <location>
        <begin position="162"/>
        <end position="192"/>
    </location>
</feature>
<reference evidence="2" key="1">
    <citation type="submission" date="2020-02" db="EMBL/GenBank/DDBJ databases">
        <authorList>
            <person name="Meier V. D."/>
        </authorList>
    </citation>
    <scope>NUCLEOTIDE SEQUENCE</scope>
    <source>
        <strain evidence="2">AVDCRST_MAG85</strain>
    </source>
</reference>
<organism evidence="2">
    <name type="scientific">uncultured Solirubrobacteraceae bacterium</name>
    <dbReference type="NCBI Taxonomy" id="1162706"/>
    <lineage>
        <taxon>Bacteria</taxon>
        <taxon>Bacillati</taxon>
        <taxon>Actinomycetota</taxon>
        <taxon>Thermoleophilia</taxon>
        <taxon>Solirubrobacterales</taxon>
        <taxon>Solirubrobacteraceae</taxon>
        <taxon>environmental samples</taxon>
    </lineage>
</organism>
<dbReference type="EMBL" id="CADCVT010000175">
    <property type="protein sequence ID" value="CAA9497954.1"/>
    <property type="molecule type" value="Genomic_DNA"/>
</dbReference>
<evidence type="ECO:0000256" key="1">
    <source>
        <dbReference type="SAM" id="MobiDB-lite"/>
    </source>
</evidence>
<gene>
    <name evidence="2" type="ORF">AVDCRST_MAG85-1582</name>
</gene>
<feature type="non-terminal residue" evidence="2">
    <location>
        <position position="1"/>
    </location>
</feature>
<name>A0A6J4SMR7_9ACTN</name>
<feature type="compositionally biased region" description="Basic and acidic residues" evidence="1">
    <location>
        <begin position="105"/>
        <end position="118"/>
    </location>
</feature>
<feature type="compositionally biased region" description="Basic residues" evidence="1">
    <location>
        <begin position="203"/>
        <end position="219"/>
    </location>
</feature>
<evidence type="ECO:0000313" key="2">
    <source>
        <dbReference type="EMBL" id="CAA9497954.1"/>
    </source>
</evidence>
<proteinExistence type="predicted"/>
<feature type="compositionally biased region" description="Basic residues" evidence="1">
    <location>
        <begin position="244"/>
        <end position="266"/>
    </location>
</feature>
<feature type="compositionally biased region" description="Basic residues" evidence="1">
    <location>
        <begin position="1"/>
        <end position="12"/>
    </location>
</feature>
<sequence length="266" mass="29260">GARGRGRLRVRARPGPEGLGRRAQARGRDGVQRRAAGRARRRPARPLRRRRARRRSRGGALADVPDRAPLTAVGRGRSVRVDPRGADDVGLGRAAAPGGGRRPRAAHDSRPQAADAHRRGLPRLGRPGRIAERRVRRRRRVDARAALLAAVRAPVAAGLRPRGARRVPRQCRAARPRRDRSFRAAARRRGVRSQHAVGQARLRDRRSRPARAPRRRSRDRGRGAARGARSRALQLRAGGDGTSHHGRACGRRPRRAGARRGGPRSL</sequence>
<feature type="compositionally biased region" description="Basic residues" evidence="1">
    <location>
        <begin position="35"/>
        <end position="57"/>
    </location>
</feature>